<evidence type="ECO:0000313" key="4">
    <source>
        <dbReference type="Proteomes" id="UP000597444"/>
    </source>
</evidence>
<sequence>MKKEEFPTFLNEQPTVIFGRTGRELLIIVCGIVGAYSVWANMKDAVGGVGGQVLSGFLAAVIVIIALVIALTNIASRPLEEWIVVWLTYVVMPRVYMYQQPEEEIDEDLTNEKNDSQRSDDADALEED</sequence>
<protein>
    <recommendedName>
        <fullName evidence="5">PrgI family protein</fullName>
    </recommendedName>
</protein>
<reference evidence="3" key="1">
    <citation type="submission" date="2020-10" db="EMBL/GenBank/DDBJ databases">
        <title>Taxonomic study of unclassified bacteria belonging to the class Ktedonobacteria.</title>
        <authorList>
            <person name="Yabe S."/>
            <person name="Wang C.M."/>
            <person name="Zheng Y."/>
            <person name="Sakai Y."/>
            <person name="Cavaletti L."/>
            <person name="Monciardini P."/>
            <person name="Donadio S."/>
        </authorList>
    </citation>
    <scope>NUCLEOTIDE SEQUENCE</scope>
    <source>
        <strain evidence="3">ID150040</strain>
    </source>
</reference>
<organism evidence="3 4">
    <name type="scientific">Reticulibacter mediterranei</name>
    <dbReference type="NCBI Taxonomy" id="2778369"/>
    <lineage>
        <taxon>Bacteria</taxon>
        <taxon>Bacillati</taxon>
        <taxon>Chloroflexota</taxon>
        <taxon>Ktedonobacteria</taxon>
        <taxon>Ktedonobacterales</taxon>
        <taxon>Reticulibacteraceae</taxon>
        <taxon>Reticulibacter</taxon>
    </lineage>
</organism>
<feature type="region of interest" description="Disordered" evidence="1">
    <location>
        <begin position="105"/>
        <end position="128"/>
    </location>
</feature>
<feature type="compositionally biased region" description="Basic and acidic residues" evidence="1">
    <location>
        <begin position="110"/>
        <end position="121"/>
    </location>
</feature>
<name>A0A8J3N2S3_9CHLR</name>
<keyword evidence="4" id="KW-1185">Reference proteome</keyword>
<dbReference type="AlphaFoldDB" id="A0A8J3N2S3"/>
<dbReference type="Proteomes" id="UP000597444">
    <property type="component" value="Unassembled WGS sequence"/>
</dbReference>
<feature type="transmembrane region" description="Helical" evidence="2">
    <location>
        <begin position="25"/>
        <end position="42"/>
    </location>
</feature>
<keyword evidence="2" id="KW-1133">Transmembrane helix</keyword>
<accession>A0A8J3N2S3</accession>
<evidence type="ECO:0000256" key="1">
    <source>
        <dbReference type="SAM" id="MobiDB-lite"/>
    </source>
</evidence>
<evidence type="ECO:0000313" key="3">
    <source>
        <dbReference type="EMBL" id="GHO93653.1"/>
    </source>
</evidence>
<gene>
    <name evidence="3" type="ORF">KSF_037010</name>
</gene>
<keyword evidence="2" id="KW-0812">Transmembrane</keyword>
<evidence type="ECO:0008006" key="5">
    <source>
        <dbReference type="Google" id="ProtNLM"/>
    </source>
</evidence>
<proteinExistence type="predicted"/>
<feature type="transmembrane region" description="Helical" evidence="2">
    <location>
        <begin position="54"/>
        <end position="75"/>
    </location>
</feature>
<comment type="caution">
    <text evidence="3">The sequence shown here is derived from an EMBL/GenBank/DDBJ whole genome shotgun (WGS) entry which is preliminary data.</text>
</comment>
<dbReference type="RefSeq" id="WP_220204427.1">
    <property type="nucleotide sequence ID" value="NZ_BNJK01000001.1"/>
</dbReference>
<dbReference type="EMBL" id="BNJK01000001">
    <property type="protein sequence ID" value="GHO93653.1"/>
    <property type="molecule type" value="Genomic_DNA"/>
</dbReference>
<evidence type="ECO:0000256" key="2">
    <source>
        <dbReference type="SAM" id="Phobius"/>
    </source>
</evidence>
<keyword evidence="2" id="KW-0472">Membrane</keyword>